<sequence length="272" mass="30355">MYIDTHCHINFPQYNDDRAMVIGNAKKAGVKKFINPSVDLLSAQQAVALAQKHPGVVFAGIGFHPYEAQHNPDLKQLEKLLTSSLDSKPSTLNPASPAGRPIVAIGECGLDYHQYKGEEAAGKKQNQKLLFEEQLSLARAHQLPIIMHVRDAFEDFFTLLDSQPEMPRGVIHCFSGGLQELRMAQKRNLFVGIDGNVTYSKQLAMIVPHIPISMMLLETDAPYLTPAPHRGTRNEPKYIPLIAQIIAELQRVSVQEIEEQTMTNAHTLFLLQ</sequence>
<dbReference type="InterPro" id="IPR018228">
    <property type="entry name" value="DNase_TatD-rel_CS"/>
</dbReference>
<accession>A0A0G1X2W3</accession>
<protein>
    <recommendedName>
        <fullName evidence="6">Hydrolase, TatD family</fullName>
    </recommendedName>
</protein>
<dbReference type="SUPFAM" id="SSF51556">
    <property type="entry name" value="Metallo-dependent hydrolases"/>
    <property type="match status" value="1"/>
</dbReference>
<dbReference type="Gene3D" id="3.20.20.140">
    <property type="entry name" value="Metal-dependent hydrolases"/>
    <property type="match status" value="1"/>
</dbReference>
<dbReference type="PATRIC" id="fig|1618445.3.peg.82"/>
<dbReference type="PROSITE" id="PS01090">
    <property type="entry name" value="TATD_2"/>
    <property type="match status" value="1"/>
</dbReference>
<evidence type="ECO:0000256" key="1">
    <source>
        <dbReference type="ARBA" id="ARBA00022723"/>
    </source>
</evidence>
<feature type="binding site" evidence="3">
    <location>
        <position position="107"/>
    </location>
    <ligand>
        <name>a divalent metal cation</name>
        <dbReference type="ChEBI" id="CHEBI:60240"/>
        <label>1</label>
    </ligand>
</feature>
<feature type="binding site" evidence="3">
    <location>
        <position position="6"/>
    </location>
    <ligand>
        <name>a divalent metal cation</name>
        <dbReference type="ChEBI" id="CHEBI:60240"/>
        <label>1</label>
    </ligand>
</feature>
<dbReference type="InterPro" id="IPR032466">
    <property type="entry name" value="Metal_Hydrolase"/>
</dbReference>
<dbReference type="GO" id="GO:0046872">
    <property type="term" value="F:metal ion binding"/>
    <property type="evidence" value="ECO:0007669"/>
    <property type="project" value="UniProtKB-KW"/>
</dbReference>
<dbReference type="AlphaFoldDB" id="A0A0G1X2W3"/>
<evidence type="ECO:0000313" key="5">
    <source>
        <dbReference type="Proteomes" id="UP000034739"/>
    </source>
</evidence>
<dbReference type="FunFam" id="3.20.20.140:FF:000005">
    <property type="entry name" value="TatD family hydrolase"/>
    <property type="match status" value="1"/>
</dbReference>
<dbReference type="GO" id="GO:0016788">
    <property type="term" value="F:hydrolase activity, acting on ester bonds"/>
    <property type="evidence" value="ECO:0007669"/>
    <property type="project" value="InterPro"/>
</dbReference>
<dbReference type="InterPro" id="IPR015991">
    <property type="entry name" value="TatD/YcfH-like"/>
</dbReference>
<dbReference type="PANTHER" id="PTHR46124">
    <property type="entry name" value="D-AMINOACYL-TRNA DEACYLASE"/>
    <property type="match status" value="1"/>
</dbReference>
<gene>
    <name evidence="4" type="ORF">UY16_C0002G0032</name>
</gene>
<evidence type="ECO:0000256" key="2">
    <source>
        <dbReference type="ARBA" id="ARBA00022801"/>
    </source>
</evidence>
<dbReference type="PIRSF" id="PIRSF005902">
    <property type="entry name" value="DNase_TatD"/>
    <property type="match status" value="1"/>
</dbReference>
<feature type="binding site" evidence="3">
    <location>
        <position position="172"/>
    </location>
    <ligand>
        <name>a divalent metal cation</name>
        <dbReference type="ChEBI" id="CHEBI:60240"/>
        <label>2</label>
    </ligand>
</feature>
<dbReference type="PANTHER" id="PTHR46124:SF2">
    <property type="entry name" value="D-AMINOACYL-TRNA DEACYLASE"/>
    <property type="match status" value="1"/>
</dbReference>
<dbReference type="GO" id="GO:0005829">
    <property type="term" value="C:cytosol"/>
    <property type="evidence" value="ECO:0007669"/>
    <property type="project" value="TreeGrafter"/>
</dbReference>
<name>A0A0G1X2W3_9BACT</name>
<dbReference type="InterPro" id="IPR001130">
    <property type="entry name" value="TatD-like"/>
</dbReference>
<dbReference type="Proteomes" id="UP000034739">
    <property type="component" value="Unassembled WGS sequence"/>
</dbReference>
<feature type="binding site" evidence="3">
    <location>
        <position position="220"/>
    </location>
    <ligand>
        <name>a divalent metal cation</name>
        <dbReference type="ChEBI" id="CHEBI:60240"/>
        <label>1</label>
    </ligand>
</feature>
<proteinExistence type="predicted"/>
<evidence type="ECO:0000256" key="3">
    <source>
        <dbReference type="PIRSR" id="PIRSR005902-1"/>
    </source>
</evidence>
<organism evidence="4 5">
    <name type="scientific">Candidatus Gottesmanbacteria bacterium GW2011_GWA2_47_9</name>
    <dbReference type="NCBI Taxonomy" id="1618445"/>
    <lineage>
        <taxon>Bacteria</taxon>
        <taxon>Candidatus Gottesmaniibacteriota</taxon>
    </lineage>
</organism>
<comment type="caution">
    <text evidence="4">The sequence shown here is derived from an EMBL/GenBank/DDBJ whole genome shotgun (WGS) entry which is preliminary data.</text>
</comment>
<keyword evidence="1 3" id="KW-0479">Metal-binding</keyword>
<dbReference type="Pfam" id="PF01026">
    <property type="entry name" value="TatD_DNase"/>
    <property type="match status" value="1"/>
</dbReference>
<reference evidence="4 5" key="1">
    <citation type="journal article" date="2015" name="Nature">
        <title>rRNA introns, odd ribosomes, and small enigmatic genomes across a large radiation of phyla.</title>
        <authorList>
            <person name="Brown C.T."/>
            <person name="Hug L.A."/>
            <person name="Thomas B.C."/>
            <person name="Sharon I."/>
            <person name="Castelle C.J."/>
            <person name="Singh A."/>
            <person name="Wilkins M.J."/>
            <person name="Williams K.H."/>
            <person name="Banfield J.F."/>
        </authorList>
    </citation>
    <scope>NUCLEOTIDE SEQUENCE [LARGE SCALE GENOMIC DNA]</scope>
</reference>
<evidence type="ECO:0008006" key="6">
    <source>
        <dbReference type="Google" id="ProtNLM"/>
    </source>
</evidence>
<dbReference type="GO" id="GO:0004536">
    <property type="term" value="F:DNA nuclease activity"/>
    <property type="evidence" value="ECO:0007669"/>
    <property type="project" value="InterPro"/>
</dbReference>
<dbReference type="EMBL" id="LCOY01000002">
    <property type="protein sequence ID" value="KKU88760.1"/>
    <property type="molecule type" value="Genomic_DNA"/>
</dbReference>
<keyword evidence="2" id="KW-0378">Hydrolase</keyword>
<dbReference type="CDD" id="cd01310">
    <property type="entry name" value="TatD_DNAse"/>
    <property type="match status" value="1"/>
</dbReference>
<dbReference type="NCBIfam" id="TIGR00010">
    <property type="entry name" value="YchF/TatD family DNA exonuclease"/>
    <property type="match status" value="1"/>
</dbReference>
<evidence type="ECO:0000313" key="4">
    <source>
        <dbReference type="EMBL" id="KKU88760.1"/>
    </source>
</evidence>
<dbReference type="PROSITE" id="PS01137">
    <property type="entry name" value="TATD_1"/>
    <property type="match status" value="1"/>
</dbReference>
<feature type="binding site" evidence="3">
    <location>
        <position position="8"/>
    </location>
    <ligand>
        <name>a divalent metal cation</name>
        <dbReference type="ChEBI" id="CHEBI:60240"/>
        <label>1</label>
    </ligand>
</feature>
<feature type="binding site" evidence="3">
    <location>
        <position position="148"/>
    </location>
    <ligand>
        <name>a divalent metal cation</name>
        <dbReference type="ChEBI" id="CHEBI:60240"/>
        <label>2</label>
    </ligand>
</feature>